<gene>
    <name evidence="1" type="ORF">CASFOL_022817</name>
</gene>
<evidence type="ECO:0000313" key="1">
    <source>
        <dbReference type="EMBL" id="KAL3633290.1"/>
    </source>
</evidence>
<keyword evidence="2" id="KW-1185">Reference proteome</keyword>
<name>A0ABD3CTI8_9LAMI</name>
<sequence length="61" mass="6534">MRLCCSGIQRGSLDTDGAAVKARSLVEARNSGVDGDEKLDLDWVRGWIRTAAQCLSPTQGV</sequence>
<dbReference type="AlphaFoldDB" id="A0ABD3CTI8"/>
<protein>
    <submittedName>
        <fullName evidence="1">Uncharacterized protein</fullName>
    </submittedName>
</protein>
<accession>A0ABD3CTI8</accession>
<comment type="caution">
    <text evidence="1">The sequence shown here is derived from an EMBL/GenBank/DDBJ whole genome shotgun (WGS) entry which is preliminary data.</text>
</comment>
<dbReference type="Proteomes" id="UP001632038">
    <property type="component" value="Unassembled WGS sequence"/>
</dbReference>
<proteinExistence type="predicted"/>
<dbReference type="EMBL" id="JAVIJP010000030">
    <property type="protein sequence ID" value="KAL3633290.1"/>
    <property type="molecule type" value="Genomic_DNA"/>
</dbReference>
<reference evidence="2" key="1">
    <citation type="journal article" date="2024" name="IScience">
        <title>Strigolactones Initiate the Formation of Haustorium-like Structures in Castilleja.</title>
        <authorList>
            <person name="Buerger M."/>
            <person name="Peterson D."/>
            <person name="Chory J."/>
        </authorList>
    </citation>
    <scope>NUCLEOTIDE SEQUENCE [LARGE SCALE GENOMIC DNA]</scope>
</reference>
<organism evidence="1 2">
    <name type="scientific">Castilleja foliolosa</name>
    <dbReference type="NCBI Taxonomy" id="1961234"/>
    <lineage>
        <taxon>Eukaryota</taxon>
        <taxon>Viridiplantae</taxon>
        <taxon>Streptophyta</taxon>
        <taxon>Embryophyta</taxon>
        <taxon>Tracheophyta</taxon>
        <taxon>Spermatophyta</taxon>
        <taxon>Magnoliopsida</taxon>
        <taxon>eudicotyledons</taxon>
        <taxon>Gunneridae</taxon>
        <taxon>Pentapetalae</taxon>
        <taxon>asterids</taxon>
        <taxon>lamiids</taxon>
        <taxon>Lamiales</taxon>
        <taxon>Orobanchaceae</taxon>
        <taxon>Pedicularideae</taxon>
        <taxon>Castillejinae</taxon>
        <taxon>Castilleja</taxon>
    </lineage>
</organism>
<evidence type="ECO:0000313" key="2">
    <source>
        <dbReference type="Proteomes" id="UP001632038"/>
    </source>
</evidence>